<feature type="compositionally biased region" description="Polar residues" evidence="1">
    <location>
        <begin position="25"/>
        <end position="34"/>
    </location>
</feature>
<organism evidence="2 3">
    <name type="scientific">Xylanibacter ruminicola</name>
    <name type="common">Prevotella ruminicola</name>
    <dbReference type="NCBI Taxonomy" id="839"/>
    <lineage>
        <taxon>Bacteria</taxon>
        <taxon>Pseudomonadati</taxon>
        <taxon>Bacteroidota</taxon>
        <taxon>Bacteroidia</taxon>
        <taxon>Bacteroidales</taxon>
        <taxon>Prevotellaceae</taxon>
        <taxon>Xylanibacter</taxon>
    </lineage>
</organism>
<feature type="region of interest" description="Disordered" evidence="1">
    <location>
        <begin position="1"/>
        <end position="34"/>
    </location>
</feature>
<evidence type="ECO:0000313" key="2">
    <source>
        <dbReference type="EMBL" id="SEG06910.1"/>
    </source>
</evidence>
<evidence type="ECO:0000256" key="1">
    <source>
        <dbReference type="SAM" id="MobiDB-lite"/>
    </source>
</evidence>
<evidence type="ECO:0000313" key="3">
    <source>
        <dbReference type="Proteomes" id="UP000236735"/>
    </source>
</evidence>
<dbReference type="AlphaFoldDB" id="A0A1H5X695"/>
<protein>
    <submittedName>
        <fullName evidence="2">Uncharacterized protein</fullName>
    </submittedName>
</protein>
<dbReference type="Proteomes" id="UP000236735">
    <property type="component" value="Unassembled WGS sequence"/>
</dbReference>
<gene>
    <name evidence="2" type="ORF">SAMN05216354_2636</name>
</gene>
<name>A0A1H5X695_XYLRU</name>
<proteinExistence type="predicted"/>
<dbReference type="EMBL" id="FNUV01000008">
    <property type="protein sequence ID" value="SEG06910.1"/>
    <property type="molecule type" value="Genomic_DNA"/>
</dbReference>
<sequence length="34" mass="3756">MAKTAPISKKKRNFAPNNPKPIKDGNNTNSPYRG</sequence>
<accession>A0A1H5X695</accession>
<reference evidence="2 3" key="1">
    <citation type="submission" date="2016-10" db="EMBL/GenBank/DDBJ databases">
        <authorList>
            <person name="de Groot N.N."/>
        </authorList>
    </citation>
    <scope>NUCLEOTIDE SEQUENCE [LARGE SCALE GENOMIC DNA]</scope>
    <source>
        <strain evidence="2 3">AR32</strain>
    </source>
</reference>